<dbReference type="EMBL" id="OZ034835">
    <property type="protein sequence ID" value="CAL1676940.1"/>
    <property type="molecule type" value="Genomic_DNA"/>
</dbReference>
<feature type="compositionally biased region" description="Basic residues" evidence="2">
    <location>
        <begin position="294"/>
        <end position="303"/>
    </location>
</feature>
<evidence type="ECO:0000256" key="2">
    <source>
        <dbReference type="SAM" id="MobiDB-lite"/>
    </source>
</evidence>
<dbReference type="Pfam" id="PF13251">
    <property type="entry name" value="DUF4042"/>
    <property type="match status" value="1"/>
</dbReference>
<name>A0AAV2NAN9_9HYME</name>
<organism evidence="4 5">
    <name type="scientific">Lasius platythorax</name>
    <dbReference type="NCBI Taxonomy" id="488582"/>
    <lineage>
        <taxon>Eukaryota</taxon>
        <taxon>Metazoa</taxon>
        <taxon>Ecdysozoa</taxon>
        <taxon>Arthropoda</taxon>
        <taxon>Hexapoda</taxon>
        <taxon>Insecta</taxon>
        <taxon>Pterygota</taxon>
        <taxon>Neoptera</taxon>
        <taxon>Endopterygota</taxon>
        <taxon>Hymenoptera</taxon>
        <taxon>Apocrita</taxon>
        <taxon>Aculeata</taxon>
        <taxon>Formicoidea</taxon>
        <taxon>Formicidae</taxon>
        <taxon>Formicinae</taxon>
        <taxon>Lasius</taxon>
        <taxon>Lasius</taxon>
    </lineage>
</organism>
<feature type="region of interest" description="Disordered" evidence="2">
    <location>
        <begin position="294"/>
        <end position="333"/>
    </location>
</feature>
<dbReference type="InterPro" id="IPR016024">
    <property type="entry name" value="ARM-type_fold"/>
</dbReference>
<evidence type="ECO:0000256" key="1">
    <source>
        <dbReference type="ARBA" id="ARBA00015263"/>
    </source>
</evidence>
<dbReference type="Gene3D" id="1.25.10.10">
    <property type="entry name" value="Leucine-rich Repeat Variant"/>
    <property type="match status" value="3"/>
</dbReference>
<keyword evidence="5" id="KW-1185">Reference proteome</keyword>
<proteinExistence type="predicted"/>
<sequence>MASLHINHTVSDTTTKFSSIIERLLSLTSSKLSDKKQINACLNDLNELDYRCLNIINNDAVLLLVNQLCVTILPTETSLVQNASKFLYNLTQSNIKLHGRTFTTCKRWILEALEFSEPLAQVDVLIAIKSFLHAGYFDDINHYIRLLLRDKGLLIKHLNSPCNAWSEINFHALGCLEEIVVNKNNSNHISEELIYLIKDIIFKNLSLSPYSNDDKLYYSKIIHLCLHILHCIILERLIPNSSDIVGEILGVVQAFLFHGVKGYTVTKPQLLRPAAMNLPERIHVVPKCKNLKNHKAKPKKTPVKKTTSDVENSTLPEHTGISKYSSDSDTSDTEFNNSVHIDSKVRLGAVRLLQTLVEISQSKEIFGYWPQIVATGSRNDARVLTRSILVEPISKVRQNLLNILTELLIGARPFLIHAEDTDHTSFITFFGTVCLMIKELHFTLSLILLAEKNVTVLTQALKCTAALVQGTPYERLKPGLATKLARNCRPHIFHKDPTVRVAALSIFEAFASNEPITQEILSILAKQSIGEELGKLQLDTGSISDIGTEEEEIDIEDVSSVHSYNEIKTSKDESVCLLICICLENISNKTISTPVRLQSLKLMGRLAFNTGSLIFPHLEKVTTILISVAEESESQVILHACRVLEIMSGCLANIETYHSDGILFWNIIFESMISLAQTSQTILREAACDCLGSINGNVFTQLSRQKIILIITILFGAVRDEESAVRAAGLRALGMLVTLSALEDDTGFLMDLADIVCLAFDDKNLGVRVKSAWALANLCDCLSRQKHHEEIEPFPLEVLLPKLYHVSVKATKDNDKVKCNAVRAIGSILYLCPQKHILSDTTLGLNALIKCAILGNDMKVRWNACRALGLVLSHNPDAILPSSWKDQVFPELSTLICESPNFKVRTNAAWALSSCNCYGKYTVTLWKSIVLAFENAQHVPSYVEYSHRDALIQQLCLTLGRVAACTEKSELQSLWLEIGDHVEEISNIMKQFQETVLPEKLGDLIKAKAQLEQLMKNTCCIEEQQIAQSLANIFERTNRYDNLDAITPTI</sequence>
<feature type="domain" description="DUF4042" evidence="3">
    <location>
        <begin position="344"/>
        <end position="520"/>
    </location>
</feature>
<accession>A0AAV2NAN9</accession>
<evidence type="ECO:0000259" key="3">
    <source>
        <dbReference type="Pfam" id="PF13251"/>
    </source>
</evidence>
<dbReference type="InterPro" id="IPR011989">
    <property type="entry name" value="ARM-like"/>
</dbReference>
<dbReference type="InterPro" id="IPR025283">
    <property type="entry name" value="DUF4042"/>
</dbReference>
<dbReference type="AlphaFoldDB" id="A0AAV2NAN9"/>
<evidence type="ECO:0000313" key="5">
    <source>
        <dbReference type="Proteomes" id="UP001497644"/>
    </source>
</evidence>
<evidence type="ECO:0000313" key="4">
    <source>
        <dbReference type="EMBL" id="CAL1676940.1"/>
    </source>
</evidence>
<dbReference type="PANTHER" id="PTHR13366">
    <property type="entry name" value="MALARIA ANTIGEN-RELATED"/>
    <property type="match status" value="1"/>
</dbReference>
<dbReference type="Proteomes" id="UP001497644">
    <property type="component" value="Chromosome 12"/>
</dbReference>
<gene>
    <name evidence="4" type="ORF">LPLAT_LOCUS3035</name>
</gene>
<dbReference type="InterPro" id="IPR052107">
    <property type="entry name" value="HEAT6"/>
</dbReference>
<protein>
    <recommendedName>
        <fullName evidence="1">HEAT repeat-containing protein 6</fullName>
    </recommendedName>
</protein>
<dbReference type="SUPFAM" id="SSF48371">
    <property type="entry name" value="ARM repeat"/>
    <property type="match status" value="1"/>
</dbReference>
<dbReference type="PANTHER" id="PTHR13366:SF0">
    <property type="entry name" value="HEAT REPEAT-CONTAINING PROTEIN 6"/>
    <property type="match status" value="1"/>
</dbReference>
<reference evidence="4" key="1">
    <citation type="submission" date="2024-04" db="EMBL/GenBank/DDBJ databases">
        <authorList>
            <consortium name="Molecular Ecology Group"/>
        </authorList>
    </citation>
    <scope>NUCLEOTIDE SEQUENCE</scope>
</reference>